<sequence length="211" mass="24549">MLNQTESKTISSDSSSSSTTNSSKTSFIDFESINLNIKKQFFIKDIGHFKLMRNNSIVIHFIDRVKLFMDENSLNMFLKNNLTKSFCLLYLPDYSEHEVCLGENEPSAFFDKYLNFLDQWLNWLLDYKILKKFGQKEEENINKEQISQNLNISSLHSHLKQLKNFNSSVSKQIKNEDIKCDSIISSNSIESIVSVNYLLKENSNFLKNISK</sequence>
<name>A0A814C7Q5_9BILA</name>
<evidence type="ECO:0000313" key="2">
    <source>
        <dbReference type="EMBL" id="CAF0937871.1"/>
    </source>
</evidence>
<gene>
    <name evidence="2" type="ORF">OXX778_LOCUS13264</name>
</gene>
<reference evidence="2" key="1">
    <citation type="submission" date="2021-02" db="EMBL/GenBank/DDBJ databases">
        <authorList>
            <person name="Nowell W R."/>
        </authorList>
    </citation>
    <scope>NUCLEOTIDE SEQUENCE</scope>
    <source>
        <strain evidence="2">Ploen Becks lab</strain>
    </source>
</reference>
<proteinExistence type="predicted"/>
<dbReference type="EMBL" id="CAJNOC010002520">
    <property type="protein sequence ID" value="CAF0937871.1"/>
    <property type="molecule type" value="Genomic_DNA"/>
</dbReference>
<accession>A0A814C7Q5</accession>
<dbReference type="AlphaFoldDB" id="A0A814C7Q5"/>
<comment type="caution">
    <text evidence="2">The sequence shown here is derived from an EMBL/GenBank/DDBJ whole genome shotgun (WGS) entry which is preliminary data.</text>
</comment>
<evidence type="ECO:0000313" key="3">
    <source>
        <dbReference type="Proteomes" id="UP000663879"/>
    </source>
</evidence>
<keyword evidence="3" id="KW-1185">Reference proteome</keyword>
<dbReference type="Proteomes" id="UP000663879">
    <property type="component" value="Unassembled WGS sequence"/>
</dbReference>
<feature type="region of interest" description="Disordered" evidence="1">
    <location>
        <begin position="1"/>
        <end position="24"/>
    </location>
</feature>
<evidence type="ECO:0000256" key="1">
    <source>
        <dbReference type="SAM" id="MobiDB-lite"/>
    </source>
</evidence>
<protein>
    <submittedName>
        <fullName evidence="2">Uncharacterized protein</fullName>
    </submittedName>
</protein>
<organism evidence="2 3">
    <name type="scientific">Brachionus calyciflorus</name>
    <dbReference type="NCBI Taxonomy" id="104777"/>
    <lineage>
        <taxon>Eukaryota</taxon>
        <taxon>Metazoa</taxon>
        <taxon>Spiralia</taxon>
        <taxon>Gnathifera</taxon>
        <taxon>Rotifera</taxon>
        <taxon>Eurotatoria</taxon>
        <taxon>Monogononta</taxon>
        <taxon>Pseudotrocha</taxon>
        <taxon>Ploima</taxon>
        <taxon>Brachionidae</taxon>
        <taxon>Brachionus</taxon>
    </lineage>
</organism>